<dbReference type="AlphaFoldDB" id="A0A565BSN8"/>
<name>A0A565BSN8_9BRAS</name>
<dbReference type="EMBL" id="CABITT030000005">
    <property type="protein sequence ID" value="VVB04381.1"/>
    <property type="molecule type" value="Genomic_DNA"/>
</dbReference>
<dbReference type="OrthoDB" id="1112951at2759"/>
<evidence type="ECO:0000313" key="4">
    <source>
        <dbReference type="Proteomes" id="UP000489600"/>
    </source>
</evidence>
<proteinExistence type="predicted"/>
<gene>
    <name evidence="3" type="ORF">ANE_LOCUS14825</name>
</gene>
<feature type="region of interest" description="Disordered" evidence="1">
    <location>
        <begin position="162"/>
        <end position="246"/>
    </location>
</feature>
<dbReference type="PANTHER" id="PTHR31607:SF37">
    <property type="entry name" value="FOLLISTATIN-LIKE DOMAIN-CONTAINING PROTEIN"/>
    <property type="match status" value="1"/>
</dbReference>
<reference evidence="3" key="1">
    <citation type="submission" date="2019-07" db="EMBL/GenBank/DDBJ databases">
        <authorList>
            <person name="Dittberner H."/>
        </authorList>
    </citation>
    <scope>NUCLEOTIDE SEQUENCE [LARGE SCALE GENOMIC DNA]</scope>
</reference>
<organism evidence="3 4">
    <name type="scientific">Arabis nemorensis</name>
    <dbReference type="NCBI Taxonomy" id="586526"/>
    <lineage>
        <taxon>Eukaryota</taxon>
        <taxon>Viridiplantae</taxon>
        <taxon>Streptophyta</taxon>
        <taxon>Embryophyta</taxon>
        <taxon>Tracheophyta</taxon>
        <taxon>Spermatophyta</taxon>
        <taxon>Magnoliopsida</taxon>
        <taxon>eudicotyledons</taxon>
        <taxon>Gunneridae</taxon>
        <taxon>Pentapetalae</taxon>
        <taxon>rosids</taxon>
        <taxon>malvids</taxon>
        <taxon>Brassicales</taxon>
        <taxon>Brassicaceae</taxon>
        <taxon>Arabideae</taxon>
        <taxon>Arabis</taxon>
    </lineage>
</organism>
<accession>A0A565BSN8</accession>
<evidence type="ECO:0000256" key="1">
    <source>
        <dbReference type="SAM" id="MobiDB-lite"/>
    </source>
</evidence>
<dbReference type="Proteomes" id="UP000489600">
    <property type="component" value="Unassembled WGS sequence"/>
</dbReference>
<evidence type="ECO:0000259" key="2">
    <source>
        <dbReference type="Pfam" id="PF06746"/>
    </source>
</evidence>
<evidence type="ECO:0000313" key="3">
    <source>
        <dbReference type="EMBL" id="VVB04381.1"/>
    </source>
</evidence>
<feature type="domain" description="DUF1216" evidence="2">
    <location>
        <begin position="39"/>
        <end position="146"/>
    </location>
</feature>
<dbReference type="Pfam" id="PF06746">
    <property type="entry name" value="DUF1216"/>
    <property type="match status" value="1"/>
</dbReference>
<protein>
    <recommendedName>
        <fullName evidence="2">DUF1216 domain-containing protein</fullName>
    </recommendedName>
</protein>
<feature type="compositionally biased region" description="Low complexity" evidence="1">
    <location>
        <begin position="230"/>
        <end position="240"/>
    </location>
</feature>
<comment type="caution">
    <text evidence="3">The sequence shown here is derived from an EMBL/GenBank/DDBJ whole genome shotgun (WGS) entry which is preliminary data.</text>
</comment>
<feature type="compositionally biased region" description="Low complexity" evidence="1">
    <location>
        <begin position="187"/>
        <end position="209"/>
    </location>
</feature>
<keyword evidence="4" id="KW-1185">Reference proteome</keyword>
<dbReference type="PANTHER" id="PTHR31607">
    <property type="entry name" value="DUF1216 DOMAIN-CONTAINING PROTEIN-RELATED"/>
    <property type="match status" value="1"/>
</dbReference>
<feature type="compositionally biased region" description="Polar residues" evidence="1">
    <location>
        <begin position="162"/>
        <end position="186"/>
    </location>
</feature>
<sequence>MRKFPRRSREFRPFACRGMLRFVDVLEHKCPFKPEYKNFFGRLKSYVSFLNLASTSKNYDVELKGQAEGLNSAMSALTGKGGSSVDSTKVIDTLMSMGKTMGDNQRSGSLIMRLGERRELAMSMAKWAQVISQFVSSAAAKSGSSIDISSLGIDGIDAEINSSSTSETGTSLNKGTGTTNVGSTDISAGGPTGSTNTGTTTTSCTTGACSSGGGVNPNGGNSFKGSINYKQSSDQKSSDQTVTGSS</sequence>
<dbReference type="InterPro" id="IPR009605">
    <property type="entry name" value="DUF1216"/>
</dbReference>